<proteinExistence type="inferred from homology"/>
<comment type="subcellular location">
    <subcellularLocation>
        <location evidence="2">Cytoplasm</location>
    </subcellularLocation>
</comment>
<evidence type="ECO:0000313" key="4">
    <source>
        <dbReference type="Proteomes" id="UP000672602"/>
    </source>
</evidence>
<dbReference type="Pfam" id="PF02794">
    <property type="entry name" value="HlyC"/>
    <property type="match status" value="1"/>
</dbReference>
<reference evidence="3" key="1">
    <citation type="submission" date="2021-04" db="EMBL/GenBank/DDBJ databases">
        <authorList>
            <person name="Zhang D.-C."/>
        </authorList>
    </citation>
    <scope>NUCLEOTIDE SEQUENCE</scope>
    <source>
        <strain evidence="3">CGMCC 1.15697</strain>
    </source>
</reference>
<gene>
    <name evidence="3" type="ORF">KAJ83_16035</name>
</gene>
<comment type="similarity">
    <text evidence="1 2">Belongs to the RTX toxin acyltransferase family.</text>
</comment>
<dbReference type="GO" id="GO:0016746">
    <property type="term" value="F:acyltransferase activity"/>
    <property type="evidence" value="ECO:0007669"/>
    <property type="project" value="UniProtKB-UniRule"/>
</dbReference>
<dbReference type="Proteomes" id="UP000672602">
    <property type="component" value="Unassembled WGS sequence"/>
</dbReference>
<protein>
    <recommendedName>
        <fullName evidence="2">RTX toxin-activating lysine-acyltransferase</fullName>
        <ecNumber evidence="2">2.3.1.-</ecNumber>
    </recommendedName>
</protein>
<keyword evidence="2" id="KW-0204">Cytolysis</keyword>
<comment type="function">
    <text evidence="2">Involved in fatty acylation of protoxin at internal lysine residues, thereby converting it to the active toxin.</text>
</comment>
<keyword evidence="2" id="KW-0808">Transferase</keyword>
<name>A0A8J7SAL1_9PROT</name>
<dbReference type="EC" id="2.3.1.-" evidence="2"/>
<dbReference type="GO" id="GO:0005737">
    <property type="term" value="C:cytoplasm"/>
    <property type="evidence" value="ECO:0007669"/>
    <property type="project" value="UniProtKB-SubCell"/>
</dbReference>
<dbReference type="InterPro" id="IPR003996">
    <property type="entry name" value="RTX_toxin-activating_protC_bac"/>
</dbReference>
<dbReference type="EMBL" id="JAGMWN010000009">
    <property type="protein sequence ID" value="MBP5858532.1"/>
    <property type="molecule type" value="Genomic_DNA"/>
</dbReference>
<keyword evidence="2" id="KW-0963">Cytoplasm</keyword>
<keyword evidence="2" id="KW-0012">Acyltransferase</keyword>
<dbReference type="GO" id="GO:0009404">
    <property type="term" value="P:toxin metabolic process"/>
    <property type="evidence" value="ECO:0007669"/>
    <property type="project" value="UniProtKB-UniRule"/>
</dbReference>
<evidence type="ECO:0000256" key="2">
    <source>
        <dbReference type="RuleBase" id="RU368102"/>
    </source>
</evidence>
<organism evidence="3 4">
    <name type="scientific">Marivibrio halodurans</name>
    <dbReference type="NCBI Taxonomy" id="2039722"/>
    <lineage>
        <taxon>Bacteria</taxon>
        <taxon>Pseudomonadati</taxon>
        <taxon>Pseudomonadota</taxon>
        <taxon>Alphaproteobacteria</taxon>
        <taxon>Rhodospirillales</taxon>
        <taxon>Rhodospirillaceae</taxon>
        <taxon>Marivibrio</taxon>
    </lineage>
</organism>
<dbReference type="GO" id="GO:0031640">
    <property type="term" value="P:killing of cells of another organism"/>
    <property type="evidence" value="ECO:0007669"/>
    <property type="project" value="UniProtKB-KW"/>
</dbReference>
<accession>A0A8J7SAL1</accession>
<evidence type="ECO:0000256" key="1">
    <source>
        <dbReference type="ARBA" id="ARBA00005686"/>
    </source>
</evidence>
<comment type="caution">
    <text evidence="3">The sequence shown here is derived from an EMBL/GenBank/DDBJ whole genome shotgun (WGS) entry which is preliminary data.</text>
</comment>
<sequence>MFEELEAGRSRLRVADWRCGEIPVAIDLAAPFGGADPVLAALDREVFDGAEHFVMTTDPETGKRMMRRASGVGADER</sequence>
<dbReference type="AlphaFoldDB" id="A0A8J7SAL1"/>
<keyword evidence="4" id="KW-1185">Reference proteome</keyword>
<evidence type="ECO:0000313" key="3">
    <source>
        <dbReference type="EMBL" id="MBP5858532.1"/>
    </source>
</evidence>